<keyword evidence="3 8" id="KW-0812">Transmembrane</keyword>
<sequence>MIAQVDQVLQVSKGLGTRHWQCLLFFLGISIAYTNRICMSIAIVAMQDESIETGNKLEASGTILSSFFWGYTLMQIPSGYMGRKWSAKMVLGLGILINGISGLLCPLAYDLGGWMTLCACRIIMGLSQAALLPCVHTLLSKWVPPNERGKLCSGTYSGAQFGTIIAYLASGYLIDIAGWRFVFYFWGTAAIIWSIIFLIIGSDSPSSSSKKTCCSISKGEKKYIESSLGVYRDLEKPITTPNKKNRKTPWKAILESVPFWALSVVHCGQNWGYWMLLTQIPAYLSGVLKLSIKENGLSSSYPYIAMLILTVPMSLLSDWSIKKGVPHGVTRKVSNTIGHWGPGIALIALALITPTDKTLPVGILVVAVGLNSGTLCGFQINHMDLSPNYAGLLMSITNFFASFIAIAAPIIVSYIVTDQTDINQWRTVFYATAAVYFIGNLIFIIFGSGKTQSWNDYNNLQNNNNNNNNNNSNISLRKNQTNSIRPRSSSIIPGDVIPDFN</sequence>
<evidence type="ECO:0000256" key="5">
    <source>
        <dbReference type="ARBA" id="ARBA00022989"/>
    </source>
</evidence>
<dbReference type="GO" id="GO:0016020">
    <property type="term" value="C:membrane"/>
    <property type="evidence" value="ECO:0007669"/>
    <property type="project" value="UniProtKB-SubCell"/>
</dbReference>
<dbReference type="FunFam" id="1.20.1250.20:FF:000423">
    <property type="entry name" value="Putative inorganic phosphate cotransporter-like Protein"/>
    <property type="match status" value="1"/>
</dbReference>
<dbReference type="AlphaFoldDB" id="A0A835CV97"/>
<keyword evidence="4" id="KW-0769">Symport</keyword>
<evidence type="ECO:0000256" key="3">
    <source>
        <dbReference type="ARBA" id="ARBA00022692"/>
    </source>
</evidence>
<feature type="transmembrane region" description="Helical" evidence="8">
    <location>
        <begin position="359"/>
        <end position="380"/>
    </location>
</feature>
<feature type="transmembrane region" description="Helical" evidence="8">
    <location>
        <begin position="151"/>
        <end position="169"/>
    </location>
</feature>
<dbReference type="Proteomes" id="UP000639338">
    <property type="component" value="Unassembled WGS sequence"/>
</dbReference>
<dbReference type="OrthoDB" id="2985014at2759"/>
<feature type="compositionally biased region" description="Low complexity" evidence="7">
    <location>
        <begin position="483"/>
        <end position="493"/>
    </location>
</feature>
<evidence type="ECO:0000256" key="7">
    <source>
        <dbReference type="SAM" id="MobiDB-lite"/>
    </source>
</evidence>
<organism evidence="10 11">
    <name type="scientific">Aphidius gifuensis</name>
    <name type="common">Parasitoid wasp</name>
    <dbReference type="NCBI Taxonomy" id="684658"/>
    <lineage>
        <taxon>Eukaryota</taxon>
        <taxon>Metazoa</taxon>
        <taxon>Ecdysozoa</taxon>
        <taxon>Arthropoda</taxon>
        <taxon>Hexapoda</taxon>
        <taxon>Insecta</taxon>
        <taxon>Pterygota</taxon>
        <taxon>Neoptera</taxon>
        <taxon>Endopterygota</taxon>
        <taxon>Hymenoptera</taxon>
        <taxon>Apocrita</taxon>
        <taxon>Ichneumonoidea</taxon>
        <taxon>Braconidae</taxon>
        <taxon>Aphidiinae</taxon>
        <taxon>Aphidius</taxon>
    </lineage>
</organism>
<evidence type="ECO:0000256" key="1">
    <source>
        <dbReference type="ARBA" id="ARBA00004141"/>
    </source>
</evidence>
<keyword evidence="2" id="KW-0813">Transport</keyword>
<dbReference type="Pfam" id="PF07690">
    <property type="entry name" value="MFS_1"/>
    <property type="match status" value="1"/>
</dbReference>
<evidence type="ECO:0000259" key="9">
    <source>
        <dbReference type="PROSITE" id="PS50850"/>
    </source>
</evidence>
<keyword evidence="11" id="KW-1185">Reference proteome</keyword>
<dbReference type="GO" id="GO:0015293">
    <property type="term" value="F:symporter activity"/>
    <property type="evidence" value="ECO:0007669"/>
    <property type="project" value="UniProtKB-KW"/>
</dbReference>
<reference evidence="10 11" key="1">
    <citation type="submission" date="2020-08" db="EMBL/GenBank/DDBJ databases">
        <title>Aphidius gifuensis genome sequencing and assembly.</title>
        <authorList>
            <person name="Du Z."/>
        </authorList>
    </citation>
    <scope>NUCLEOTIDE SEQUENCE [LARGE SCALE GENOMIC DNA]</scope>
    <source>
        <strain evidence="10">YNYX2018</strain>
        <tissue evidence="10">Adults</tissue>
    </source>
</reference>
<feature type="domain" description="Major facilitator superfamily (MFS) profile" evidence="9">
    <location>
        <begin position="21"/>
        <end position="451"/>
    </location>
</feature>
<feature type="transmembrane region" description="Helical" evidence="8">
    <location>
        <begin position="89"/>
        <end position="109"/>
    </location>
</feature>
<evidence type="ECO:0000313" key="11">
    <source>
        <dbReference type="Proteomes" id="UP000639338"/>
    </source>
</evidence>
<evidence type="ECO:0000256" key="2">
    <source>
        <dbReference type="ARBA" id="ARBA00022448"/>
    </source>
</evidence>
<keyword evidence="5 8" id="KW-1133">Transmembrane helix</keyword>
<dbReference type="InterPro" id="IPR011701">
    <property type="entry name" value="MFS"/>
</dbReference>
<comment type="caution">
    <text evidence="10">The sequence shown here is derived from an EMBL/GenBank/DDBJ whole genome shotgun (WGS) entry which is preliminary data.</text>
</comment>
<dbReference type="Gene3D" id="1.20.1250.20">
    <property type="entry name" value="MFS general substrate transporter like domains"/>
    <property type="match status" value="2"/>
</dbReference>
<feature type="transmembrane region" description="Helical" evidence="8">
    <location>
        <begin position="181"/>
        <end position="201"/>
    </location>
</feature>
<feature type="transmembrane region" description="Helical" evidence="8">
    <location>
        <begin position="22"/>
        <end position="47"/>
    </location>
</feature>
<feature type="transmembrane region" description="Helical" evidence="8">
    <location>
        <begin position="333"/>
        <end position="353"/>
    </location>
</feature>
<dbReference type="InterPro" id="IPR050382">
    <property type="entry name" value="MFS_Na/Anion_cotransporter"/>
</dbReference>
<feature type="region of interest" description="Disordered" evidence="7">
    <location>
        <begin position="459"/>
        <end position="501"/>
    </location>
</feature>
<dbReference type="SUPFAM" id="SSF103473">
    <property type="entry name" value="MFS general substrate transporter"/>
    <property type="match status" value="1"/>
</dbReference>
<name>A0A835CV97_APHGI</name>
<dbReference type="EMBL" id="JACMRX010000002">
    <property type="protein sequence ID" value="KAF7995148.1"/>
    <property type="molecule type" value="Genomic_DNA"/>
</dbReference>
<dbReference type="PANTHER" id="PTHR11662">
    <property type="entry name" value="SOLUTE CARRIER FAMILY 17"/>
    <property type="match status" value="1"/>
</dbReference>
<feature type="compositionally biased region" description="Low complexity" evidence="7">
    <location>
        <begin position="459"/>
        <end position="473"/>
    </location>
</feature>
<evidence type="ECO:0000256" key="6">
    <source>
        <dbReference type="ARBA" id="ARBA00023136"/>
    </source>
</evidence>
<dbReference type="PROSITE" id="PS50850">
    <property type="entry name" value="MFS"/>
    <property type="match status" value="1"/>
</dbReference>
<dbReference type="PANTHER" id="PTHR11662:SF280">
    <property type="entry name" value="FI21844P1-RELATED"/>
    <property type="match status" value="1"/>
</dbReference>
<feature type="transmembrane region" description="Helical" evidence="8">
    <location>
        <begin position="59"/>
        <end position="77"/>
    </location>
</feature>
<proteinExistence type="predicted"/>
<feature type="transmembrane region" description="Helical" evidence="8">
    <location>
        <begin position="301"/>
        <end position="321"/>
    </location>
</feature>
<comment type="subcellular location">
    <subcellularLocation>
        <location evidence="1">Membrane</location>
        <topology evidence="1">Multi-pass membrane protein</topology>
    </subcellularLocation>
</comment>
<protein>
    <recommendedName>
        <fullName evidence="9">Major facilitator superfamily (MFS) profile domain-containing protein</fullName>
    </recommendedName>
</protein>
<evidence type="ECO:0000313" key="10">
    <source>
        <dbReference type="EMBL" id="KAF7995148.1"/>
    </source>
</evidence>
<accession>A0A835CV97</accession>
<feature type="transmembrane region" description="Helical" evidence="8">
    <location>
        <begin position="428"/>
        <end position="446"/>
    </location>
</feature>
<keyword evidence="6 8" id="KW-0472">Membrane</keyword>
<evidence type="ECO:0000256" key="4">
    <source>
        <dbReference type="ARBA" id="ARBA00022847"/>
    </source>
</evidence>
<dbReference type="FunFam" id="1.20.1250.20:FF:000003">
    <property type="entry name" value="Solute carrier family 17 member 3"/>
    <property type="match status" value="1"/>
</dbReference>
<feature type="transmembrane region" description="Helical" evidence="8">
    <location>
        <begin position="392"/>
        <end position="416"/>
    </location>
</feature>
<dbReference type="GO" id="GO:0006820">
    <property type="term" value="P:monoatomic anion transport"/>
    <property type="evidence" value="ECO:0007669"/>
    <property type="project" value="TreeGrafter"/>
</dbReference>
<gene>
    <name evidence="10" type="ORF">HCN44_004620</name>
</gene>
<dbReference type="InterPro" id="IPR020846">
    <property type="entry name" value="MFS_dom"/>
</dbReference>
<dbReference type="CDD" id="cd17318">
    <property type="entry name" value="MFS_SLC17"/>
    <property type="match status" value="1"/>
</dbReference>
<dbReference type="InterPro" id="IPR036259">
    <property type="entry name" value="MFS_trans_sf"/>
</dbReference>
<evidence type="ECO:0000256" key="8">
    <source>
        <dbReference type="SAM" id="Phobius"/>
    </source>
</evidence>